<keyword evidence="1" id="KW-0812">Transmembrane</keyword>
<organism evidence="2">
    <name type="scientific">Xanthomonas euroxanthea</name>
    <dbReference type="NCBI Taxonomy" id="2259622"/>
    <lineage>
        <taxon>Bacteria</taxon>
        <taxon>Pseudomonadati</taxon>
        <taxon>Pseudomonadota</taxon>
        <taxon>Gammaproteobacteria</taxon>
        <taxon>Lysobacterales</taxon>
        <taxon>Lysobacteraceae</taxon>
        <taxon>Xanthomonas</taxon>
    </lineage>
</organism>
<keyword evidence="1" id="KW-1133">Transmembrane helix</keyword>
<keyword evidence="1" id="KW-0472">Membrane</keyword>
<feature type="transmembrane region" description="Helical" evidence="1">
    <location>
        <begin position="45"/>
        <end position="65"/>
    </location>
</feature>
<reference evidence="2 4" key="1">
    <citation type="submission" date="2020-07" db="EMBL/GenBank/DDBJ databases">
        <authorList>
            <person name="Teixeira M."/>
        </authorList>
    </citation>
    <scope>NUCLEOTIDE SEQUENCE</scope>
    <source>
        <strain evidence="3">1</strain>
        <strain evidence="2">Xanthomonas sp. CPBF 367</strain>
    </source>
</reference>
<protein>
    <submittedName>
        <fullName evidence="2">Uncharacterized protein</fullName>
    </submittedName>
</protein>
<dbReference type="Proteomes" id="UP000515493">
    <property type="component" value="Chromosome"/>
</dbReference>
<gene>
    <name evidence="2" type="ORF">XSP_001036</name>
</gene>
<dbReference type="KEGG" id="xeu:XSP_001036"/>
<accession>A0A8E4DTZ1</accession>
<dbReference type="EMBL" id="LR861803">
    <property type="protein sequence ID" value="CAD1788714.1"/>
    <property type="molecule type" value="Genomic_DNA"/>
</dbReference>
<evidence type="ECO:0000313" key="4">
    <source>
        <dbReference type="Proteomes" id="UP000515493"/>
    </source>
</evidence>
<name>A0A8E4DTZ1_9XANT</name>
<dbReference type="GeneID" id="79388372"/>
<dbReference type="EMBL" id="LR824641">
    <property type="protein sequence ID" value="CAD0317660.1"/>
    <property type="molecule type" value="Genomic_DNA"/>
</dbReference>
<evidence type="ECO:0000313" key="2">
    <source>
        <dbReference type="EMBL" id="CAD0317660.1"/>
    </source>
</evidence>
<feature type="transmembrane region" description="Helical" evidence="1">
    <location>
        <begin position="111"/>
        <end position="130"/>
    </location>
</feature>
<evidence type="ECO:0000313" key="3">
    <source>
        <dbReference type="EMBL" id="CAD1788714.1"/>
    </source>
</evidence>
<dbReference type="RefSeq" id="WP_119130832.1">
    <property type="nucleotide sequence ID" value="NZ_LR861803.1"/>
</dbReference>
<sequence length="159" mass="17085">MSDTCTCSCHNEDIPAEQRVQQLKDADADTFDQSLKRFVELMKCMALGVSFGIGGSAVAASGIAYRAKVVGVAGCAIGGALTVTCAVLIFVKPYMHNVPSEWRARAKGVSVFSALVLAASFTFFITMDVIKDARRDRPFPESCVGSDSKFNRSGLIVKY</sequence>
<dbReference type="AlphaFoldDB" id="A0A8E4DTZ1"/>
<evidence type="ECO:0000256" key="1">
    <source>
        <dbReference type="SAM" id="Phobius"/>
    </source>
</evidence>
<feature type="transmembrane region" description="Helical" evidence="1">
    <location>
        <begin position="72"/>
        <end position="91"/>
    </location>
</feature>
<proteinExistence type="predicted"/>